<proteinExistence type="predicted"/>
<dbReference type="InterPro" id="IPR029062">
    <property type="entry name" value="Class_I_gatase-like"/>
</dbReference>
<organism evidence="2 3">
    <name type="scientific">Microlunatus elymi</name>
    <dbReference type="NCBI Taxonomy" id="2596828"/>
    <lineage>
        <taxon>Bacteria</taxon>
        <taxon>Bacillati</taxon>
        <taxon>Actinomycetota</taxon>
        <taxon>Actinomycetes</taxon>
        <taxon>Propionibacteriales</taxon>
        <taxon>Propionibacteriaceae</taxon>
        <taxon>Microlunatus</taxon>
    </lineage>
</organism>
<dbReference type="EMBL" id="CP041692">
    <property type="protein sequence ID" value="QDP96487.1"/>
    <property type="molecule type" value="Genomic_DNA"/>
</dbReference>
<protein>
    <submittedName>
        <fullName evidence="2">Trehalose utilization protein ThuA</fullName>
    </submittedName>
</protein>
<evidence type="ECO:0000313" key="2">
    <source>
        <dbReference type="EMBL" id="QDP96487.1"/>
    </source>
</evidence>
<dbReference type="Gene3D" id="3.40.50.880">
    <property type="match status" value="1"/>
</dbReference>
<dbReference type="InterPro" id="IPR009381">
    <property type="entry name" value="Trehalose_catabolism_ThuA_prok"/>
</dbReference>
<dbReference type="SUPFAM" id="SSF52317">
    <property type="entry name" value="Class I glutamine amidotransferase-like"/>
    <property type="match status" value="1"/>
</dbReference>
<dbReference type="AlphaFoldDB" id="A0A516PZA7"/>
<keyword evidence="3" id="KW-1185">Reference proteome</keyword>
<dbReference type="PIRSF" id="PIRSF030013">
    <property type="entry name" value="ThuA"/>
    <property type="match status" value="1"/>
</dbReference>
<dbReference type="KEGG" id="mik:FOE78_11750"/>
<evidence type="ECO:0000313" key="3">
    <source>
        <dbReference type="Proteomes" id="UP000319263"/>
    </source>
</evidence>
<dbReference type="InterPro" id="IPR029010">
    <property type="entry name" value="ThuA-like"/>
</dbReference>
<dbReference type="Proteomes" id="UP000319263">
    <property type="component" value="Chromosome"/>
</dbReference>
<gene>
    <name evidence="2" type="ORF">FOE78_11750</name>
</gene>
<name>A0A516PZA7_9ACTN</name>
<dbReference type="Pfam" id="PF06283">
    <property type="entry name" value="ThuA"/>
    <property type="match status" value="1"/>
</dbReference>
<sequence>MVGWVVVNQPIRVTVWGENFHETSERDRDAMAKRYPDGMHGAIAAGLEKELGDAVEVRTATRDQPEHGLTDEVLNTTDVLTWWGHARHDEIDDAIVDKVHQRVLGGMGILILHSAHFSKIFKKLMGTSCSLSWRSDDDAELVWTVSPDHPIAEGVPSPIVIDQQEMYGEYFDIPQPDELIFISSFSGGEVFRSGCTWKRGKGKVFYFSPGDQDFPVYHHPDIQRVLANGVRWAAPVQSSSLAAPAVRNMVARQFTGAKINPEADKSGEV</sequence>
<feature type="domain" description="ThuA-like" evidence="1">
    <location>
        <begin position="12"/>
        <end position="233"/>
    </location>
</feature>
<evidence type="ECO:0000259" key="1">
    <source>
        <dbReference type="Pfam" id="PF06283"/>
    </source>
</evidence>
<reference evidence="2 3" key="1">
    <citation type="submission" date="2019-07" db="EMBL/GenBank/DDBJ databases">
        <title>Microlunatus dokdonensis sp. nov. isolated from the rhizospheric soil of the wild plant Elymus tsukushiensis.</title>
        <authorList>
            <person name="Ghim S.-Y."/>
            <person name="Hwang Y.-J."/>
            <person name="Son J.-S."/>
            <person name="Shin J.-H."/>
        </authorList>
    </citation>
    <scope>NUCLEOTIDE SEQUENCE [LARGE SCALE GENOMIC DNA]</scope>
    <source>
        <strain evidence="2 3">KUDC0627</strain>
    </source>
</reference>
<dbReference type="OrthoDB" id="252909at2"/>
<accession>A0A516PZA7</accession>